<dbReference type="KEGG" id="ure:UREG_01507"/>
<protein>
    <recommendedName>
        <fullName evidence="3">Yeast cell wall synthesis Kre9/Knh1-like N-terminal domain-containing protein</fullName>
    </recommendedName>
</protein>
<evidence type="ECO:0000256" key="1">
    <source>
        <dbReference type="ARBA" id="ARBA00022729"/>
    </source>
</evidence>
<feature type="domain" description="Yeast cell wall synthesis Kre9/Knh1-like N-terminal" evidence="3">
    <location>
        <begin position="27"/>
        <end position="71"/>
    </location>
</feature>
<dbReference type="InterPro" id="IPR052982">
    <property type="entry name" value="SRP1/TIP1-like"/>
</dbReference>
<dbReference type="HOGENOM" id="CLU_2499561_0_0_1"/>
<evidence type="ECO:0000313" key="4">
    <source>
        <dbReference type="EMBL" id="EEP76658.1"/>
    </source>
</evidence>
<dbReference type="OrthoDB" id="2260257at2759"/>
<dbReference type="PANTHER" id="PTHR40633">
    <property type="entry name" value="MATRIX PROTEIN, PUTATIVE (AFU_ORTHOLOGUE AFUA_8G05410)-RELATED"/>
    <property type="match status" value="1"/>
</dbReference>
<dbReference type="Proteomes" id="UP000002058">
    <property type="component" value="Unassembled WGS sequence"/>
</dbReference>
<dbReference type="PANTHER" id="PTHR40633:SF5">
    <property type="entry name" value="ANCHORED PROTEIN, PUTATIVE (AFU_ORTHOLOGUE AFUA_8G04370)-RELATED"/>
    <property type="match status" value="1"/>
</dbReference>
<proteinExistence type="predicted"/>
<keyword evidence="5" id="KW-1185">Reference proteome</keyword>
<dbReference type="InParanoid" id="C4JIH0"/>
<dbReference type="STRING" id="336963.C4JIH0"/>
<dbReference type="AlphaFoldDB" id="C4JIH0"/>
<evidence type="ECO:0000256" key="2">
    <source>
        <dbReference type="SAM" id="SignalP"/>
    </source>
</evidence>
<accession>C4JIH0</accession>
<gene>
    <name evidence="4" type="ORF">UREG_01507</name>
</gene>
<organism evidence="4 5">
    <name type="scientific">Uncinocarpus reesii (strain UAMH 1704)</name>
    <dbReference type="NCBI Taxonomy" id="336963"/>
    <lineage>
        <taxon>Eukaryota</taxon>
        <taxon>Fungi</taxon>
        <taxon>Dikarya</taxon>
        <taxon>Ascomycota</taxon>
        <taxon>Pezizomycotina</taxon>
        <taxon>Eurotiomycetes</taxon>
        <taxon>Eurotiomycetidae</taxon>
        <taxon>Onygenales</taxon>
        <taxon>Onygenaceae</taxon>
        <taxon>Uncinocarpus</taxon>
    </lineage>
</organism>
<dbReference type="OMA" id="CTQWSAN"/>
<dbReference type="InterPro" id="IPR018466">
    <property type="entry name" value="Kre9/Knh1-like_N"/>
</dbReference>
<dbReference type="RefSeq" id="XP_002541991.1">
    <property type="nucleotide sequence ID" value="XM_002541945.1"/>
</dbReference>
<feature type="chain" id="PRO_5002939439" description="Yeast cell wall synthesis Kre9/Knh1-like N-terminal domain-containing protein" evidence="2">
    <location>
        <begin position="19"/>
        <end position="86"/>
    </location>
</feature>
<sequence>MRSAIVIALGAFAALVSAARENPFNVPRGGYQFTANQPTTLTWQPTTDGTVTIKLQKGDEITPDSGIVIARKFLLLLLLSPCASLS</sequence>
<feature type="signal peptide" evidence="2">
    <location>
        <begin position="1"/>
        <end position="18"/>
    </location>
</feature>
<name>C4JIH0_UNCRE</name>
<dbReference type="GeneID" id="8440923"/>
<evidence type="ECO:0000259" key="3">
    <source>
        <dbReference type="Pfam" id="PF10342"/>
    </source>
</evidence>
<evidence type="ECO:0000313" key="5">
    <source>
        <dbReference type="Proteomes" id="UP000002058"/>
    </source>
</evidence>
<dbReference type="Pfam" id="PF10342">
    <property type="entry name" value="Kre9_KNH"/>
    <property type="match status" value="1"/>
</dbReference>
<dbReference type="EMBL" id="CH476615">
    <property type="protein sequence ID" value="EEP76658.1"/>
    <property type="molecule type" value="Genomic_DNA"/>
</dbReference>
<dbReference type="VEuPathDB" id="FungiDB:UREG_01507"/>
<keyword evidence="1 2" id="KW-0732">Signal</keyword>
<reference evidence="5" key="1">
    <citation type="journal article" date="2009" name="Genome Res.">
        <title>Comparative genomic analyses of the human fungal pathogens Coccidioides and their relatives.</title>
        <authorList>
            <person name="Sharpton T.J."/>
            <person name="Stajich J.E."/>
            <person name="Rounsley S.D."/>
            <person name="Gardner M.J."/>
            <person name="Wortman J.R."/>
            <person name="Jordar V.S."/>
            <person name="Maiti R."/>
            <person name="Kodira C.D."/>
            <person name="Neafsey D.E."/>
            <person name="Zeng Q."/>
            <person name="Hung C.-Y."/>
            <person name="McMahan C."/>
            <person name="Muszewska A."/>
            <person name="Grynberg M."/>
            <person name="Mandel M.A."/>
            <person name="Kellner E.M."/>
            <person name="Barker B.M."/>
            <person name="Galgiani J.N."/>
            <person name="Orbach M.J."/>
            <person name="Kirkland T.N."/>
            <person name="Cole G.T."/>
            <person name="Henn M.R."/>
            <person name="Birren B.W."/>
            <person name="Taylor J.W."/>
        </authorList>
    </citation>
    <scope>NUCLEOTIDE SEQUENCE [LARGE SCALE GENOMIC DNA]</scope>
    <source>
        <strain evidence="5">UAMH 1704</strain>
    </source>
</reference>